<reference evidence="1 2" key="1">
    <citation type="submission" date="2019-03" db="EMBL/GenBank/DDBJ databases">
        <title>First draft genome of Liparis tanakae, snailfish: a comprehensive survey of snailfish specific genes.</title>
        <authorList>
            <person name="Kim W."/>
            <person name="Song I."/>
            <person name="Jeong J.-H."/>
            <person name="Kim D."/>
            <person name="Kim S."/>
            <person name="Ryu S."/>
            <person name="Song J.Y."/>
            <person name="Lee S.K."/>
        </authorList>
    </citation>
    <scope>NUCLEOTIDE SEQUENCE [LARGE SCALE GENOMIC DNA]</scope>
    <source>
        <tissue evidence="1">Muscle</tissue>
    </source>
</reference>
<evidence type="ECO:0000313" key="1">
    <source>
        <dbReference type="EMBL" id="TNN52180.1"/>
    </source>
</evidence>
<gene>
    <name evidence="1" type="ORF">EYF80_037610</name>
</gene>
<organism evidence="1 2">
    <name type="scientific">Liparis tanakae</name>
    <name type="common">Tanaka's snailfish</name>
    <dbReference type="NCBI Taxonomy" id="230148"/>
    <lineage>
        <taxon>Eukaryota</taxon>
        <taxon>Metazoa</taxon>
        <taxon>Chordata</taxon>
        <taxon>Craniata</taxon>
        <taxon>Vertebrata</taxon>
        <taxon>Euteleostomi</taxon>
        <taxon>Actinopterygii</taxon>
        <taxon>Neopterygii</taxon>
        <taxon>Teleostei</taxon>
        <taxon>Neoteleostei</taxon>
        <taxon>Acanthomorphata</taxon>
        <taxon>Eupercaria</taxon>
        <taxon>Perciformes</taxon>
        <taxon>Cottioidei</taxon>
        <taxon>Cottales</taxon>
        <taxon>Liparidae</taxon>
        <taxon>Liparis</taxon>
    </lineage>
</organism>
<proteinExistence type="predicted"/>
<evidence type="ECO:0000313" key="2">
    <source>
        <dbReference type="Proteomes" id="UP000314294"/>
    </source>
</evidence>
<sequence length="59" mass="6383">MALKSRDSANRKFEKITIINKCEPAPAQAHSVQLDTLATSPDGSGAHFLFDEAATLVRL</sequence>
<accession>A0A4Z2GFW5</accession>
<protein>
    <submittedName>
        <fullName evidence="1">Uncharacterized protein</fullName>
    </submittedName>
</protein>
<name>A0A4Z2GFW5_9TELE</name>
<dbReference type="EMBL" id="SRLO01000556">
    <property type="protein sequence ID" value="TNN52180.1"/>
    <property type="molecule type" value="Genomic_DNA"/>
</dbReference>
<dbReference type="AlphaFoldDB" id="A0A4Z2GFW5"/>
<comment type="caution">
    <text evidence="1">The sequence shown here is derived from an EMBL/GenBank/DDBJ whole genome shotgun (WGS) entry which is preliminary data.</text>
</comment>
<keyword evidence="2" id="KW-1185">Reference proteome</keyword>
<dbReference type="Proteomes" id="UP000314294">
    <property type="component" value="Unassembled WGS sequence"/>
</dbReference>